<sequence length="636" mass="69765">MVTLRSGAATKEAASYKSSQVMSPTRTGATQDTHDASSDITTALAAQLDAAVGASSTSTLPEGHRMLLEAVARYLNRGHTTTEAPASSLLPQAKTVFSLTDVSLDKLPVPRRVHKHPVIQLMKLTKRSEYLDWKTDVRLNFTMSSLGSMTFGLERFDEARASTDLQYLSTWVERSRKAFTTLALSLSVQLRRTLDVERFEPCMDAPSQLWDAIRAHFEQGNGVNPTYLKAQMYNRRLQASENVDTFVQAMERRRRLLLDNGGSMEDWELADLLLSNSLLVFPQLAMDHTLWLGEHHSRDLSLPAAVQRLGTAEQSHQQLRQQGSNSADNGAHGLSARQVHGVAAQDQGLGRSNKKRKSNQKQQAQPRKSVKQLKADTVCVNCKAKGHWYGDPQCPVPMTPEQTTARAKRENIEKKRRTEKNVRSFAGAALVSDRAIVERADGDEDKMTVPPAAESTPTIGPLPVEPARAASAPAQQNAATSIAPVHVGGCAATPVTLMQSSGTVCAVQSEDVINRAEIVNAVGSRLVGMYSSTQPGWKTMTNAMVEKVFGKFAVDAITADHRKQIDGPWSPTSPPSSPLLRQGQLQVGYLSSYHVPQKTQRQPLDEQQHYDRRSAPRGNDRGRSTEQNLPSPRAGN</sequence>
<dbReference type="AlphaFoldDB" id="A0A8S9V4A5"/>
<evidence type="ECO:0000313" key="3">
    <source>
        <dbReference type="Proteomes" id="UP000704712"/>
    </source>
</evidence>
<proteinExistence type="predicted"/>
<feature type="region of interest" description="Disordered" evidence="1">
    <location>
        <begin position="591"/>
        <end position="636"/>
    </location>
</feature>
<accession>A0A8S9V4A5</accession>
<feature type="region of interest" description="Disordered" evidence="1">
    <location>
        <begin position="1"/>
        <end position="34"/>
    </location>
</feature>
<dbReference type="Proteomes" id="UP000704712">
    <property type="component" value="Unassembled WGS sequence"/>
</dbReference>
<comment type="caution">
    <text evidence="2">The sequence shown here is derived from an EMBL/GenBank/DDBJ whole genome shotgun (WGS) entry which is preliminary data.</text>
</comment>
<evidence type="ECO:0000256" key="1">
    <source>
        <dbReference type="SAM" id="MobiDB-lite"/>
    </source>
</evidence>
<protein>
    <submittedName>
        <fullName evidence="2">Gag-polypeptide of LTR copia-type</fullName>
    </submittedName>
</protein>
<gene>
    <name evidence="2" type="ORF">GN958_ATG04522</name>
</gene>
<feature type="compositionally biased region" description="Polar residues" evidence="1">
    <location>
        <begin position="312"/>
        <end position="328"/>
    </location>
</feature>
<organism evidence="2 3">
    <name type="scientific">Phytophthora infestans</name>
    <name type="common">Potato late blight agent</name>
    <name type="synonym">Botrytis infestans</name>
    <dbReference type="NCBI Taxonomy" id="4787"/>
    <lineage>
        <taxon>Eukaryota</taxon>
        <taxon>Sar</taxon>
        <taxon>Stramenopiles</taxon>
        <taxon>Oomycota</taxon>
        <taxon>Peronosporomycetes</taxon>
        <taxon>Peronosporales</taxon>
        <taxon>Peronosporaceae</taxon>
        <taxon>Phytophthora</taxon>
    </lineage>
</organism>
<feature type="compositionally biased region" description="Polar residues" evidence="1">
    <location>
        <begin position="16"/>
        <end position="31"/>
    </location>
</feature>
<dbReference type="EMBL" id="JAACNO010000622">
    <property type="protein sequence ID" value="KAF4146294.1"/>
    <property type="molecule type" value="Genomic_DNA"/>
</dbReference>
<name>A0A8S9V4A5_PHYIN</name>
<evidence type="ECO:0000313" key="2">
    <source>
        <dbReference type="EMBL" id="KAF4146294.1"/>
    </source>
</evidence>
<feature type="region of interest" description="Disordered" evidence="1">
    <location>
        <begin position="309"/>
        <end position="373"/>
    </location>
</feature>
<reference evidence="2" key="1">
    <citation type="submission" date="2020-03" db="EMBL/GenBank/DDBJ databases">
        <title>Hybrid Assembly of Korean Phytophthora infestans isolates.</title>
        <authorList>
            <person name="Prokchorchik M."/>
            <person name="Lee Y."/>
            <person name="Seo J."/>
            <person name="Cho J.-H."/>
            <person name="Park Y.-E."/>
            <person name="Jang D.-C."/>
            <person name="Im J.-S."/>
            <person name="Choi J.-G."/>
            <person name="Park H.-J."/>
            <person name="Lee G.-B."/>
            <person name="Lee Y.-G."/>
            <person name="Hong S.-Y."/>
            <person name="Cho K."/>
            <person name="Sohn K.H."/>
        </authorList>
    </citation>
    <scope>NUCLEOTIDE SEQUENCE</scope>
    <source>
        <strain evidence="2">KR_2_A2</strain>
    </source>
</reference>
<feature type="compositionally biased region" description="Basic and acidic residues" evidence="1">
    <location>
        <begin position="603"/>
        <end position="624"/>
    </location>
</feature>